<name>A0A6I6K4C8_9BACT</name>
<evidence type="ECO:0000256" key="5">
    <source>
        <dbReference type="SAM" id="Phobius"/>
    </source>
</evidence>
<evidence type="ECO:0000313" key="7">
    <source>
        <dbReference type="Proteomes" id="UP000428260"/>
    </source>
</evidence>
<evidence type="ECO:0000256" key="3">
    <source>
        <dbReference type="ARBA" id="ARBA00022989"/>
    </source>
</evidence>
<dbReference type="PANTHER" id="PTHR12714">
    <property type="entry name" value="PROTEIN-S ISOPRENYLCYSTEINE O-METHYLTRANSFERASE"/>
    <property type="match status" value="1"/>
</dbReference>
<evidence type="ECO:0000256" key="4">
    <source>
        <dbReference type="ARBA" id="ARBA00023136"/>
    </source>
</evidence>
<dbReference type="Gene3D" id="1.20.120.1630">
    <property type="match status" value="1"/>
</dbReference>
<dbReference type="AlphaFoldDB" id="A0A6I6K4C8"/>
<dbReference type="InterPro" id="IPR007318">
    <property type="entry name" value="Phopholipid_MeTrfase"/>
</dbReference>
<dbReference type="RefSeq" id="WP_158869547.1">
    <property type="nucleotide sequence ID" value="NZ_CP046401.1"/>
</dbReference>
<dbReference type="PANTHER" id="PTHR12714:SF9">
    <property type="entry name" value="PROTEIN-S-ISOPRENYLCYSTEINE O-METHYLTRANSFERASE"/>
    <property type="match status" value="1"/>
</dbReference>
<proteinExistence type="predicted"/>
<protein>
    <submittedName>
        <fullName evidence="6">DUF1295 domain-containing protein</fullName>
    </submittedName>
</protein>
<keyword evidence="3 5" id="KW-1133">Transmembrane helix</keyword>
<keyword evidence="7" id="KW-1185">Reference proteome</keyword>
<gene>
    <name evidence="6" type="ORF">GM418_22940</name>
</gene>
<keyword evidence="2 5" id="KW-0812">Transmembrane</keyword>
<dbReference type="GO" id="GO:0012505">
    <property type="term" value="C:endomembrane system"/>
    <property type="evidence" value="ECO:0007669"/>
    <property type="project" value="UniProtKB-SubCell"/>
</dbReference>
<dbReference type="Pfam" id="PF04191">
    <property type="entry name" value="PEMT"/>
    <property type="match status" value="1"/>
</dbReference>
<keyword evidence="4 5" id="KW-0472">Membrane</keyword>
<sequence>MFIKFGNWILRYRQIIFPILHAGLFLPSSTIFPWEWSFLIGGALIIAGVLIRSITIGLEYVIKGNSQRKIYATIHVPNGIYSLCRNPMYLGNLLLLLGFGIFANSMFFVLIIFPVFLLLYLAIIKAEENMLLEKYGEEYKKYKSEVSMLLPDLSLIDTAFKGFHFNWKWALKKEYNSWFLYFSVIDVLLFCNGQIGSANTIISAAIIITLYGLLKFLEKMQFLN</sequence>
<evidence type="ECO:0000313" key="6">
    <source>
        <dbReference type="EMBL" id="QGY46413.1"/>
    </source>
</evidence>
<dbReference type="EMBL" id="CP046401">
    <property type="protein sequence ID" value="QGY46413.1"/>
    <property type="molecule type" value="Genomic_DNA"/>
</dbReference>
<evidence type="ECO:0000256" key="2">
    <source>
        <dbReference type="ARBA" id="ARBA00022692"/>
    </source>
</evidence>
<dbReference type="GO" id="GO:0016740">
    <property type="term" value="F:transferase activity"/>
    <property type="evidence" value="ECO:0007669"/>
    <property type="project" value="UniProtKB-ARBA"/>
</dbReference>
<evidence type="ECO:0000256" key="1">
    <source>
        <dbReference type="ARBA" id="ARBA00004127"/>
    </source>
</evidence>
<feature type="transmembrane region" description="Helical" evidence="5">
    <location>
        <begin position="38"/>
        <end position="62"/>
    </location>
</feature>
<feature type="transmembrane region" description="Helical" evidence="5">
    <location>
        <begin position="107"/>
        <end position="124"/>
    </location>
</feature>
<dbReference type="Proteomes" id="UP000428260">
    <property type="component" value="Chromosome"/>
</dbReference>
<organism evidence="6 7">
    <name type="scientific">Maribellus comscasis</name>
    <dbReference type="NCBI Taxonomy" id="2681766"/>
    <lineage>
        <taxon>Bacteria</taxon>
        <taxon>Pseudomonadati</taxon>
        <taxon>Bacteroidota</taxon>
        <taxon>Bacteroidia</taxon>
        <taxon>Marinilabiliales</taxon>
        <taxon>Prolixibacteraceae</taxon>
        <taxon>Maribellus</taxon>
    </lineage>
</organism>
<accession>A0A6I6K4C8</accession>
<feature type="transmembrane region" description="Helical" evidence="5">
    <location>
        <begin position="12"/>
        <end position="32"/>
    </location>
</feature>
<feature type="transmembrane region" description="Helical" evidence="5">
    <location>
        <begin position="201"/>
        <end position="217"/>
    </location>
</feature>
<dbReference type="KEGG" id="mcos:GM418_22940"/>
<reference evidence="6 7" key="1">
    <citation type="submission" date="2019-11" db="EMBL/GenBank/DDBJ databases">
        <authorList>
            <person name="Zheng R.K."/>
            <person name="Sun C.M."/>
        </authorList>
    </citation>
    <scope>NUCLEOTIDE SEQUENCE [LARGE SCALE GENOMIC DNA]</scope>
    <source>
        <strain evidence="6 7">WC007</strain>
    </source>
</reference>
<comment type="subcellular location">
    <subcellularLocation>
        <location evidence="1">Endomembrane system</location>
        <topology evidence="1">Multi-pass membrane protein</topology>
    </subcellularLocation>
</comment>